<evidence type="ECO:0000256" key="1">
    <source>
        <dbReference type="ARBA" id="ARBA00022801"/>
    </source>
</evidence>
<proteinExistence type="predicted"/>
<feature type="domain" description="SMP-30/Gluconolactonase/LRE-like region" evidence="2">
    <location>
        <begin position="44"/>
        <end position="286"/>
    </location>
</feature>
<organism evidence="3 4">
    <name type="scientific">Mesonia aestuariivivens</name>
    <dbReference type="NCBI Taxonomy" id="2796128"/>
    <lineage>
        <taxon>Bacteria</taxon>
        <taxon>Pseudomonadati</taxon>
        <taxon>Bacteroidota</taxon>
        <taxon>Flavobacteriia</taxon>
        <taxon>Flavobacteriales</taxon>
        <taxon>Flavobacteriaceae</taxon>
        <taxon>Mesonia</taxon>
    </lineage>
</organism>
<dbReference type="EMBL" id="JAHWDF010000005">
    <property type="protein sequence ID" value="MBW2961439.1"/>
    <property type="molecule type" value="Genomic_DNA"/>
</dbReference>
<sequence length="303" mass="34488">MNMRKHLLILAVCNFLLLTVGCKTYNSPIQKGAKPELISNEFEFTEGPASDREGNVYFTDQPNNQILKWDAKTNSISVYMKDSGRSNGMYFDDNENLWTCADENFQLWKITPEKKVSVILDGYKSKNFNGPNDLWIDEKGGIYFTDPYYQRDYWNRTSPDMEKRSVYYLSPDHKTVKSVAEGFVLPNGIIGSSKNHILYVSDISNEDIHTYKIEDDGTLSNKRLFANMGSDGMTLDSEGNLYVTGNGVTIFDKKGNKIDHIEINKNWTGNVTFGGANEDILFITASDAVYTLKMKTHGIRWNH</sequence>
<evidence type="ECO:0000259" key="2">
    <source>
        <dbReference type="Pfam" id="PF08450"/>
    </source>
</evidence>
<dbReference type="Pfam" id="PF08450">
    <property type="entry name" value="SGL"/>
    <property type="match status" value="1"/>
</dbReference>
<keyword evidence="1" id="KW-0378">Hydrolase</keyword>
<dbReference type="InterPro" id="IPR051262">
    <property type="entry name" value="SMP-30/CGR1_Lactonase"/>
</dbReference>
<dbReference type="PROSITE" id="PS51257">
    <property type="entry name" value="PROKAR_LIPOPROTEIN"/>
    <property type="match status" value="1"/>
</dbReference>
<dbReference type="PANTHER" id="PTHR47572">
    <property type="entry name" value="LIPOPROTEIN-RELATED"/>
    <property type="match status" value="1"/>
</dbReference>
<comment type="caution">
    <text evidence="3">The sequence shown here is derived from an EMBL/GenBank/DDBJ whole genome shotgun (WGS) entry which is preliminary data.</text>
</comment>
<name>A0ABS6W2T8_9FLAO</name>
<dbReference type="PANTHER" id="PTHR47572:SF4">
    <property type="entry name" value="LACTONASE DRP35"/>
    <property type="match status" value="1"/>
</dbReference>
<dbReference type="InterPro" id="IPR013658">
    <property type="entry name" value="SGL"/>
</dbReference>
<protein>
    <submittedName>
        <fullName evidence="3">SMP-30/gluconolactonase/LRE family protein</fullName>
    </submittedName>
</protein>
<dbReference type="Proteomes" id="UP000719267">
    <property type="component" value="Unassembled WGS sequence"/>
</dbReference>
<evidence type="ECO:0000313" key="3">
    <source>
        <dbReference type="EMBL" id="MBW2961439.1"/>
    </source>
</evidence>
<gene>
    <name evidence="3" type="ORF">KW502_06475</name>
</gene>
<evidence type="ECO:0000313" key="4">
    <source>
        <dbReference type="Proteomes" id="UP000719267"/>
    </source>
</evidence>
<accession>A0ABS6W2T8</accession>
<keyword evidence="4" id="KW-1185">Reference proteome</keyword>
<reference evidence="3 4" key="1">
    <citation type="submission" date="2021-07" db="EMBL/GenBank/DDBJ databases">
        <title>Mesonia aestuariivivens sp. nov., isolated from a tidal flat.</title>
        <authorList>
            <person name="Kim Y.-O."/>
            <person name="Yoon J.-H."/>
        </authorList>
    </citation>
    <scope>NUCLEOTIDE SEQUENCE [LARGE SCALE GENOMIC DNA]</scope>
    <source>
        <strain evidence="3 4">JHPTF-M18</strain>
    </source>
</reference>